<organism evidence="2 3">
    <name type="scientific">Phytophthora lilii</name>
    <dbReference type="NCBI Taxonomy" id="2077276"/>
    <lineage>
        <taxon>Eukaryota</taxon>
        <taxon>Sar</taxon>
        <taxon>Stramenopiles</taxon>
        <taxon>Oomycota</taxon>
        <taxon>Peronosporomycetes</taxon>
        <taxon>Peronosporales</taxon>
        <taxon>Peronosporaceae</taxon>
        <taxon>Phytophthora</taxon>
    </lineage>
</organism>
<feature type="chain" id="PRO_5040961300" evidence="1">
    <location>
        <begin position="28"/>
        <end position="143"/>
    </location>
</feature>
<feature type="signal peptide" evidence="1">
    <location>
        <begin position="1"/>
        <end position="27"/>
    </location>
</feature>
<comment type="caution">
    <text evidence="2">The sequence shown here is derived from an EMBL/GenBank/DDBJ whole genome shotgun (WGS) entry which is preliminary data.</text>
</comment>
<sequence>MMQVNKIPVVLWLMVLIIAPSVRLASAALSTSIATTTTTASAVTYPSLIECVCNTTLASFAVVKTSTTSSTQTQKYVLPSCLEDVFAETGIRWYLNGPLLPGVTYWRIEPPKDYSSGRAAQRFIRLGYRCSRVQLYDSTDPYY</sequence>
<dbReference type="OrthoDB" id="77322at2759"/>
<protein>
    <submittedName>
        <fullName evidence="2">Unnamed protein product</fullName>
    </submittedName>
</protein>
<proteinExistence type="predicted"/>
<dbReference type="AlphaFoldDB" id="A0A9W6TRD1"/>
<evidence type="ECO:0000313" key="3">
    <source>
        <dbReference type="Proteomes" id="UP001165083"/>
    </source>
</evidence>
<name>A0A9W6TRD1_9STRA</name>
<accession>A0A9W6TRD1</accession>
<evidence type="ECO:0000313" key="2">
    <source>
        <dbReference type="EMBL" id="GMF20709.1"/>
    </source>
</evidence>
<evidence type="ECO:0000256" key="1">
    <source>
        <dbReference type="SAM" id="SignalP"/>
    </source>
</evidence>
<dbReference type="EMBL" id="BSXW01000384">
    <property type="protein sequence ID" value="GMF20709.1"/>
    <property type="molecule type" value="Genomic_DNA"/>
</dbReference>
<gene>
    <name evidence="2" type="ORF">Plil01_000808600</name>
</gene>
<keyword evidence="3" id="KW-1185">Reference proteome</keyword>
<keyword evidence="1" id="KW-0732">Signal</keyword>
<reference evidence="2" key="1">
    <citation type="submission" date="2023-04" db="EMBL/GenBank/DDBJ databases">
        <title>Phytophthora lilii NBRC 32176.</title>
        <authorList>
            <person name="Ichikawa N."/>
            <person name="Sato H."/>
            <person name="Tonouchi N."/>
        </authorList>
    </citation>
    <scope>NUCLEOTIDE SEQUENCE</scope>
    <source>
        <strain evidence="2">NBRC 32176</strain>
    </source>
</reference>
<dbReference type="Proteomes" id="UP001165083">
    <property type="component" value="Unassembled WGS sequence"/>
</dbReference>